<dbReference type="Gene3D" id="2.40.50.140">
    <property type="entry name" value="Nucleic acid-binding proteins"/>
    <property type="match status" value="1"/>
</dbReference>
<evidence type="ECO:0000256" key="23">
    <source>
        <dbReference type="ARBA" id="ARBA00035717"/>
    </source>
</evidence>
<dbReference type="EMBL" id="MN738810">
    <property type="protein sequence ID" value="QHS84634.1"/>
    <property type="molecule type" value="Genomic_DNA"/>
</dbReference>
<evidence type="ECO:0000256" key="8">
    <source>
        <dbReference type="ARBA" id="ARBA00020020"/>
    </source>
</evidence>
<keyword evidence="18" id="KW-0520">NAD</keyword>
<protein>
    <recommendedName>
        <fullName evidence="8">DNA polymerase beta</fullName>
        <ecNumber evidence="4">2.7.7.7</ecNumber>
        <ecNumber evidence="5">4.2.99.18</ecNumber>
        <ecNumber evidence="6">6.5.1.2</ecNumber>
    </recommendedName>
    <alternativeName>
        <fullName evidence="23">5'-deoxyribose-phosphate lyase</fullName>
    </alternativeName>
    <alternativeName>
        <fullName evidence="24">AP lyase</fullName>
    </alternativeName>
    <alternativeName>
        <fullName evidence="7">DNA polymerase lambda</fullName>
    </alternativeName>
</protein>
<dbReference type="InterPro" id="IPR010996">
    <property type="entry name" value="HHH_MUS81"/>
</dbReference>
<dbReference type="Gene3D" id="1.10.150.110">
    <property type="entry name" value="DNA polymerase beta, N-terminal domain-like"/>
    <property type="match status" value="1"/>
</dbReference>
<comment type="catalytic activity">
    <reaction evidence="28">
        <text>DNA(n) + a 2'-deoxyribonucleoside 5'-triphosphate = DNA(n+1) + diphosphate</text>
        <dbReference type="Rhea" id="RHEA:22508"/>
        <dbReference type="Rhea" id="RHEA-COMP:17339"/>
        <dbReference type="Rhea" id="RHEA-COMP:17340"/>
        <dbReference type="ChEBI" id="CHEBI:33019"/>
        <dbReference type="ChEBI" id="CHEBI:61560"/>
        <dbReference type="ChEBI" id="CHEBI:173112"/>
        <dbReference type="EC" id="2.7.7.7"/>
    </reaction>
</comment>
<dbReference type="InterPro" id="IPR010995">
    <property type="entry name" value="DNA_repair_Rad51/TF_NusA_a-hlx"/>
</dbReference>
<dbReference type="Pfam" id="PF14520">
    <property type="entry name" value="HHH_5"/>
    <property type="match status" value="1"/>
</dbReference>
<dbReference type="GO" id="GO:0000166">
    <property type="term" value="F:nucleotide binding"/>
    <property type="evidence" value="ECO:0007669"/>
    <property type="project" value="InterPro"/>
</dbReference>
<dbReference type="Gene3D" id="1.10.150.20">
    <property type="entry name" value="5' to 3' exonuclease, C-terminal subdomain"/>
    <property type="match status" value="2"/>
</dbReference>
<dbReference type="Pfam" id="PF03120">
    <property type="entry name" value="OB_DNA_ligase"/>
    <property type="match status" value="1"/>
</dbReference>
<evidence type="ECO:0000256" key="14">
    <source>
        <dbReference type="ARBA" id="ARBA00022705"/>
    </source>
</evidence>
<feature type="domain" description="BRCT" evidence="29">
    <location>
        <begin position="956"/>
        <end position="1024"/>
    </location>
</feature>
<dbReference type="GO" id="GO:0003887">
    <property type="term" value="F:DNA-directed DNA polymerase activity"/>
    <property type="evidence" value="ECO:0007669"/>
    <property type="project" value="UniProtKB-KW"/>
</dbReference>
<evidence type="ECO:0000256" key="17">
    <source>
        <dbReference type="ARBA" id="ARBA00022932"/>
    </source>
</evidence>
<evidence type="ECO:0000256" key="26">
    <source>
        <dbReference type="ARBA" id="ARBA00044678"/>
    </source>
</evidence>
<comment type="function">
    <text evidence="27">Repair polymerase that plays a key role in base-excision repair. During this process, the damaged base is excised by specific DNA glycosylases, the DNA backbone is nicked at the abasic site by an apurinic/apyrimidic (AP) endonuclease, and POLB removes 5'-deoxyribose-phosphate from the preincised AP site acting as a 5'-deoxyribose-phosphate lyase (5'-dRP lyase); through its DNA polymerase activity, it adds one nucleotide to the 3' end of the arising single-nucleotide gap. Conducts 'gap-filling' DNA synthesis in a stepwise distributive fashion rather than in a processive fashion as for other DNA polymerases. It is also able to cleave sugar-phosphate bonds 3' to an intact AP site, acting as an AP lyase.</text>
</comment>
<evidence type="ECO:0000256" key="6">
    <source>
        <dbReference type="ARBA" id="ARBA00012722"/>
    </source>
</evidence>
<dbReference type="InterPro" id="IPR001357">
    <property type="entry name" value="BRCT_dom"/>
</dbReference>
<dbReference type="SMART" id="SM00483">
    <property type="entry name" value="POLXc"/>
    <property type="match status" value="1"/>
</dbReference>
<dbReference type="GO" id="GO:0003677">
    <property type="term" value="F:DNA binding"/>
    <property type="evidence" value="ECO:0007669"/>
    <property type="project" value="InterPro"/>
</dbReference>
<keyword evidence="16" id="KW-0832">Ubl conjugation</keyword>
<dbReference type="PANTHER" id="PTHR11276">
    <property type="entry name" value="DNA POLYMERASE TYPE-X FAMILY MEMBER"/>
    <property type="match status" value="1"/>
</dbReference>
<evidence type="ECO:0000256" key="12">
    <source>
        <dbReference type="ARBA" id="ARBA00022679"/>
    </source>
</evidence>
<evidence type="ECO:0000313" key="30">
    <source>
        <dbReference type="EMBL" id="QHS84634.1"/>
    </source>
</evidence>
<dbReference type="Gene3D" id="3.30.470.30">
    <property type="entry name" value="DNA ligase/mRNA capping enzyme"/>
    <property type="match status" value="1"/>
</dbReference>
<evidence type="ECO:0000256" key="18">
    <source>
        <dbReference type="ARBA" id="ARBA00023027"/>
    </source>
</evidence>
<evidence type="ECO:0000256" key="13">
    <source>
        <dbReference type="ARBA" id="ARBA00022695"/>
    </source>
</evidence>
<dbReference type="InterPro" id="IPR002054">
    <property type="entry name" value="DNA-dir_DNA_pol_X"/>
</dbReference>
<dbReference type="InterPro" id="IPR012340">
    <property type="entry name" value="NA-bd_OB-fold"/>
</dbReference>
<organism evidence="30">
    <name type="scientific">viral metagenome</name>
    <dbReference type="NCBI Taxonomy" id="1070528"/>
    <lineage>
        <taxon>unclassified sequences</taxon>
        <taxon>metagenomes</taxon>
        <taxon>organismal metagenomes</taxon>
    </lineage>
</organism>
<accession>A0A6C0AXS7</accession>
<comment type="catalytic activity">
    <reaction evidence="25">
        <text>2'-deoxyribonucleotide-(2'-deoxyribose 5'-phosphate)-2'-deoxyribonucleotide-DNA = a 3'-end 2'-deoxyribonucleotide-(2,3-dehydro-2,3-deoxyribose 5'-phosphate)-DNA + a 5'-end 5'-phospho-2'-deoxyribonucleoside-DNA + H(+)</text>
        <dbReference type="Rhea" id="RHEA:66592"/>
        <dbReference type="Rhea" id="RHEA-COMP:13180"/>
        <dbReference type="Rhea" id="RHEA-COMP:16897"/>
        <dbReference type="Rhea" id="RHEA-COMP:17067"/>
        <dbReference type="ChEBI" id="CHEBI:15378"/>
        <dbReference type="ChEBI" id="CHEBI:136412"/>
        <dbReference type="ChEBI" id="CHEBI:157695"/>
        <dbReference type="ChEBI" id="CHEBI:167181"/>
        <dbReference type="EC" id="4.2.99.18"/>
    </reaction>
</comment>
<dbReference type="InterPro" id="IPR043519">
    <property type="entry name" value="NT_sf"/>
</dbReference>
<dbReference type="GO" id="GO:0006303">
    <property type="term" value="P:double-strand break repair via nonhomologous end joining"/>
    <property type="evidence" value="ECO:0007669"/>
    <property type="project" value="TreeGrafter"/>
</dbReference>
<evidence type="ECO:0000256" key="5">
    <source>
        <dbReference type="ARBA" id="ARBA00012720"/>
    </source>
</evidence>
<dbReference type="SUPFAM" id="SSF50249">
    <property type="entry name" value="Nucleic acid-binding proteins"/>
    <property type="match status" value="1"/>
</dbReference>
<dbReference type="SMART" id="SM00278">
    <property type="entry name" value="HhH1"/>
    <property type="match status" value="4"/>
</dbReference>
<evidence type="ECO:0000256" key="9">
    <source>
        <dbReference type="ARBA" id="ARBA00022481"/>
    </source>
</evidence>
<evidence type="ECO:0000256" key="3">
    <source>
        <dbReference type="ARBA" id="ARBA00004496"/>
    </source>
</evidence>
<keyword evidence="10" id="KW-0436">Ligase</keyword>
<keyword evidence="9" id="KW-0488">Methylation</keyword>
<dbReference type="SUPFAM" id="SSF52113">
    <property type="entry name" value="BRCT domain"/>
    <property type="match status" value="1"/>
</dbReference>
<keyword evidence="17" id="KW-0239">DNA-directed DNA polymerase</keyword>
<dbReference type="GO" id="GO:0003911">
    <property type="term" value="F:DNA ligase (NAD+) activity"/>
    <property type="evidence" value="ECO:0007669"/>
    <property type="project" value="UniProtKB-EC"/>
</dbReference>
<evidence type="ECO:0000256" key="25">
    <source>
        <dbReference type="ARBA" id="ARBA00044632"/>
    </source>
</evidence>
<evidence type="ECO:0000256" key="28">
    <source>
        <dbReference type="ARBA" id="ARBA00049244"/>
    </source>
</evidence>
<dbReference type="Pfam" id="PF01653">
    <property type="entry name" value="DNA_ligase_aden"/>
    <property type="match status" value="1"/>
</dbReference>
<dbReference type="SMART" id="SM00532">
    <property type="entry name" value="LIGANc"/>
    <property type="match status" value="1"/>
</dbReference>
<dbReference type="SUPFAM" id="SSF81301">
    <property type="entry name" value="Nucleotidyltransferase"/>
    <property type="match status" value="1"/>
</dbReference>
<evidence type="ECO:0000256" key="7">
    <source>
        <dbReference type="ARBA" id="ARBA00016513"/>
    </source>
</evidence>
<sequence>MNNDKNKTLKKSKKLKKLKLVRNYETVDKMRYNEDFIKILGELTDIMTRQSEPFRAKAYQKAQETIIAFKGDITDPEKQLKGKTGIGNTILSKLEEYINTGTLGILEREKNNPVNLFTKIYGVGPKKADELVKAGITSISDLRKNNNVLNDIQKVGLKYYDDINERIPRSEIDDFFITLSLIFEELAPMGAKFDIVGSYRRGLANSGDIDVIITNEKNNNSVFNQLLDRLIENGIIIEVLSRGKVKSLVIAKIYPDKKDTLARRVDFLYAPPEEYAFAVLYFTGSKIFNTLMRQRALDLGYTLNEHGLSYMKGGVKGSKVDKEFPDEKSIFDFLGMKYKKPEERIDGQSIEFKEDIIPPPEKKEDGGLEGPTLHNKTLKKLKIVSVTDNINKFKKEGISALKMMTESELTTIIHTANNAYYCDEEPILTDNLYDILIEYMLEKYPKNTVAKEGHTNCDVIVEKNKVKLPYELWSMDKLKPTTDAVNKWIKKYSGPYVISCKLDGISALYISGKKSNEAKLYTRGNGIYGQDITHLIPSIIWKNKSINDFEISFAIRGEIIIKKSVFEKKYADKFANPRNFVAGIVNKKSINHDILSDLDFVPYEVIKPEIKPSEQMGFLLSEWVSPPVNFVIERKISNENLSELLLEWREKYDYEIDGVIVVNDEIYPRPEKNPEYAFAFKMVISDQIAEAKVVDVIWTPSKDGYLKPRVRIEPIVLGGVKIEYATGFNAKFIKDNNIGIGALVSIVRSGDVIPHIVSVVEPAEMPKMPDGLFEWNDTGVDAILIDKDDNSVVREKNITSFFKGLQITGLGSGIIKNIINAGFDTVPKIIAMNKKDFLKVEGFKEKLASKIFNGIKEKVDGASLVELMAASNIFGRGFGERRFQTILKIYPDILISNISDKEKINMLIKIDGLANKTAQNFVEKIPNFIEFMNDAGLEGTLYNVSSNISTKETEFNEENPLWEKKIVMTGFRDKELMEKIKSVGGEIAASVSKNTFLVLVKDKDVDTSKVDEAKKLGLPIMTPNEFTNKYFAV</sequence>
<evidence type="ECO:0000256" key="22">
    <source>
        <dbReference type="ARBA" id="ARBA00034005"/>
    </source>
</evidence>
<dbReference type="InterPro" id="IPR036420">
    <property type="entry name" value="BRCT_dom_sf"/>
</dbReference>
<dbReference type="AlphaFoldDB" id="A0A6C0AXS7"/>
<dbReference type="EC" id="4.2.99.18" evidence="5"/>
<evidence type="ECO:0000256" key="10">
    <source>
        <dbReference type="ARBA" id="ARBA00022598"/>
    </source>
</evidence>
<keyword evidence="19" id="KW-0915">Sodium</keyword>
<dbReference type="PRINTS" id="PR00870">
    <property type="entry name" value="DNAPOLXBETA"/>
</dbReference>
<comment type="catalytic activity">
    <reaction evidence="26">
        <text>a 5'-end 2'-deoxyribose-2'-deoxyribonucleotide-DNA = (2E,4S)-4-hydroxypenten-2-al-5-phosphate + a 5'-end 5'-phospho-2'-deoxyribonucleoside-DNA + H(+)</text>
        <dbReference type="Rhea" id="RHEA:76255"/>
        <dbReference type="Rhea" id="RHEA-COMP:13180"/>
        <dbReference type="Rhea" id="RHEA-COMP:18657"/>
        <dbReference type="ChEBI" id="CHEBI:15378"/>
        <dbReference type="ChEBI" id="CHEBI:136412"/>
        <dbReference type="ChEBI" id="CHEBI:195194"/>
        <dbReference type="ChEBI" id="CHEBI:195195"/>
    </reaction>
</comment>
<keyword evidence="14" id="KW-0235">DNA replication</keyword>
<dbReference type="GO" id="GO:0006260">
    <property type="term" value="P:DNA replication"/>
    <property type="evidence" value="ECO:0007669"/>
    <property type="project" value="UniProtKB-KW"/>
</dbReference>
<dbReference type="InterPro" id="IPR028207">
    <property type="entry name" value="DNA_pol_B_palm_palm"/>
</dbReference>
<dbReference type="Pfam" id="PF14716">
    <property type="entry name" value="HHH_8"/>
    <property type="match status" value="1"/>
</dbReference>
<comment type="cofactor">
    <cofactor evidence="1">
        <name>Mn(2+)</name>
        <dbReference type="ChEBI" id="CHEBI:29035"/>
    </cofactor>
</comment>
<reference evidence="30" key="1">
    <citation type="journal article" date="2020" name="Nature">
        <title>Giant virus diversity and host interactions through global metagenomics.</title>
        <authorList>
            <person name="Schulz F."/>
            <person name="Roux S."/>
            <person name="Paez-Espino D."/>
            <person name="Jungbluth S."/>
            <person name="Walsh D.A."/>
            <person name="Denef V.J."/>
            <person name="McMahon K.D."/>
            <person name="Konstantinidis K.T."/>
            <person name="Eloe-Fadrosh E.A."/>
            <person name="Kyrpides N.C."/>
            <person name="Woyke T."/>
        </authorList>
    </citation>
    <scope>NUCLEOTIDE SEQUENCE</scope>
    <source>
        <strain evidence="30">GVMAG-S-ERX556022-25</strain>
    </source>
</reference>
<name>A0A6C0AXS7_9ZZZZ</name>
<dbReference type="InterPro" id="IPR027421">
    <property type="entry name" value="DNA_pol_lamdba_lyase_dom_sf"/>
</dbReference>
<comment type="cofactor">
    <cofactor evidence="2">
        <name>Mg(2+)</name>
        <dbReference type="ChEBI" id="CHEBI:18420"/>
    </cofactor>
</comment>
<keyword evidence="13" id="KW-0548">Nucleotidyltransferase</keyword>
<dbReference type="SUPFAM" id="SSF81585">
    <property type="entry name" value="PsbU/PolX domain-like"/>
    <property type="match status" value="1"/>
</dbReference>
<keyword evidence="21" id="KW-0456">Lyase</keyword>
<evidence type="ECO:0000256" key="4">
    <source>
        <dbReference type="ARBA" id="ARBA00012417"/>
    </source>
</evidence>
<dbReference type="Pfam" id="PF00533">
    <property type="entry name" value="BRCT"/>
    <property type="match status" value="1"/>
</dbReference>
<comment type="catalytic activity">
    <reaction evidence="22">
        <text>NAD(+) + (deoxyribonucleotide)n-3'-hydroxyl + 5'-phospho-(deoxyribonucleotide)m = (deoxyribonucleotide)n+m + AMP + beta-nicotinamide D-nucleotide.</text>
        <dbReference type="EC" id="6.5.1.2"/>
    </reaction>
</comment>
<dbReference type="InterPro" id="IPR004150">
    <property type="entry name" value="NAD_DNA_ligase_OB"/>
</dbReference>
<dbReference type="PANTHER" id="PTHR11276:SF28">
    <property type="entry name" value="DNA POLYMERASE LAMBDA"/>
    <property type="match status" value="1"/>
</dbReference>
<dbReference type="InterPro" id="IPR018944">
    <property type="entry name" value="DNA_pol_lambd_fingers_domain"/>
</dbReference>
<evidence type="ECO:0000256" key="1">
    <source>
        <dbReference type="ARBA" id="ARBA00001936"/>
    </source>
</evidence>
<dbReference type="EC" id="2.7.7.7" evidence="4"/>
<dbReference type="InterPro" id="IPR013839">
    <property type="entry name" value="DNAligase_adenylation"/>
</dbReference>
<proteinExistence type="predicted"/>
<dbReference type="InterPro" id="IPR037160">
    <property type="entry name" value="DNA_Pol_thumb_sf"/>
</dbReference>
<dbReference type="SUPFAM" id="SSF47802">
    <property type="entry name" value="DNA polymerase beta, N-terminal domain-like"/>
    <property type="match status" value="1"/>
</dbReference>
<dbReference type="InterPro" id="IPR022312">
    <property type="entry name" value="DNA_pol_X"/>
</dbReference>
<dbReference type="Pfam" id="PF14792">
    <property type="entry name" value="DNA_pol_B_palm"/>
    <property type="match status" value="1"/>
</dbReference>
<evidence type="ECO:0000256" key="11">
    <source>
        <dbReference type="ARBA" id="ARBA00022634"/>
    </source>
</evidence>
<evidence type="ECO:0000259" key="29">
    <source>
        <dbReference type="PROSITE" id="PS50172"/>
    </source>
</evidence>
<dbReference type="InterPro" id="IPR003583">
    <property type="entry name" value="Hlx-hairpin-Hlx_DNA-bd_motif"/>
</dbReference>
<dbReference type="GO" id="GO:0005737">
    <property type="term" value="C:cytoplasm"/>
    <property type="evidence" value="ECO:0007669"/>
    <property type="project" value="UniProtKB-SubCell"/>
</dbReference>
<dbReference type="GO" id="GO:0140078">
    <property type="term" value="F:class I DNA-(apurinic or apyrimidinic site) endonuclease activity"/>
    <property type="evidence" value="ECO:0007669"/>
    <property type="project" value="UniProtKB-EC"/>
</dbReference>
<dbReference type="InterPro" id="IPR029398">
    <property type="entry name" value="PolB_thumb"/>
</dbReference>
<dbReference type="Gene3D" id="3.40.50.10190">
    <property type="entry name" value="BRCT domain"/>
    <property type="match status" value="1"/>
</dbReference>
<keyword evidence="20" id="KW-0234">DNA repair</keyword>
<dbReference type="InterPro" id="IPR013840">
    <property type="entry name" value="DNAligase_N"/>
</dbReference>
<dbReference type="Pfam" id="PF10391">
    <property type="entry name" value="DNA_pol_lambd_f"/>
    <property type="match status" value="1"/>
</dbReference>
<evidence type="ECO:0000256" key="20">
    <source>
        <dbReference type="ARBA" id="ARBA00023204"/>
    </source>
</evidence>
<dbReference type="EC" id="6.5.1.2" evidence="6"/>
<keyword evidence="11" id="KW-0237">DNA synthesis</keyword>
<keyword evidence="12" id="KW-0808">Transferase</keyword>
<dbReference type="Gene3D" id="3.30.460.10">
    <property type="entry name" value="Beta Polymerase, domain 2"/>
    <property type="match status" value="1"/>
</dbReference>
<dbReference type="PRINTS" id="PR00869">
    <property type="entry name" value="DNAPOLX"/>
</dbReference>
<dbReference type="SUPFAM" id="SSF56091">
    <property type="entry name" value="DNA ligase/mRNA capping enzyme, catalytic domain"/>
    <property type="match status" value="1"/>
</dbReference>
<evidence type="ECO:0000256" key="19">
    <source>
        <dbReference type="ARBA" id="ARBA00023053"/>
    </source>
</evidence>
<dbReference type="SUPFAM" id="SSF47794">
    <property type="entry name" value="Rad51 N-terminal domain-like"/>
    <property type="match status" value="1"/>
</dbReference>
<dbReference type="CDD" id="cd00141">
    <property type="entry name" value="NT_POLXc"/>
    <property type="match status" value="1"/>
</dbReference>
<evidence type="ECO:0000256" key="27">
    <source>
        <dbReference type="ARBA" id="ARBA00045548"/>
    </source>
</evidence>
<keyword evidence="15" id="KW-0227">DNA damage</keyword>
<evidence type="ECO:0000256" key="15">
    <source>
        <dbReference type="ARBA" id="ARBA00022763"/>
    </source>
</evidence>
<comment type="subcellular location">
    <subcellularLocation>
        <location evidence="3">Cytoplasm</location>
    </subcellularLocation>
</comment>
<evidence type="ECO:0000256" key="24">
    <source>
        <dbReference type="ARBA" id="ARBA00035726"/>
    </source>
</evidence>
<dbReference type="Gene3D" id="3.30.210.10">
    <property type="entry name" value="DNA polymerase, thumb domain"/>
    <property type="match status" value="1"/>
</dbReference>
<dbReference type="InterPro" id="IPR002008">
    <property type="entry name" value="DNA_pol_X_beta-like"/>
</dbReference>
<evidence type="ECO:0000256" key="2">
    <source>
        <dbReference type="ARBA" id="ARBA00001946"/>
    </source>
</evidence>
<dbReference type="PROSITE" id="PS50172">
    <property type="entry name" value="BRCT"/>
    <property type="match status" value="1"/>
</dbReference>
<dbReference type="Pfam" id="PF14791">
    <property type="entry name" value="DNA_pol_B_thumb"/>
    <property type="match status" value="1"/>
</dbReference>
<evidence type="ECO:0000256" key="21">
    <source>
        <dbReference type="ARBA" id="ARBA00023239"/>
    </source>
</evidence>
<dbReference type="GO" id="GO:0005634">
    <property type="term" value="C:nucleus"/>
    <property type="evidence" value="ECO:0007669"/>
    <property type="project" value="TreeGrafter"/>
</dbReference>
<evidence type="ECO:0000256" key="16">
    <source>
        <dbReference type="ARBA" id="ARBA00022843"/>
    </source>
</evidence>